<evidence type="ECO:0000256" key="1">
    <source>
        <dbReference type="SAM" id="MobiDB-lite"/>
    </source>
</evidence>
<dbReference type="Proteomes" id="UP000726737">
    <property type="component" value="Unassembled WGS sequence"/>
</dbReference>
<dbReference type="OrthoDB" id="2399666at2759"/>
<keyword evidence="3" id="KW-1185">Reference proteome</keyword>
<evidence type="ECO:0000313" key="2">
    <source>
        <dbReference type="EMBL" id="KAG0250001.1"/>
    </source>
</evidence>
<name>A0A9P6PPY2_9FUNG</name>
<feature type="compositionally biased region" description="Low complexity" evidence="1">
    <location>
        <begin position="25"/>
        <end position="53"/>
    </location>
</feature>
<comment type="caution">
    <text evidence="2">The sequence shown here is derived from an EMBL/GenBank/DDBJ whole genome shotgun (WGS) entry which is preliminary data.</text>
</comment>
<dbReference type="AlphaFoldDB" id="A0A9P6PPY2"/>
<feature type="compositionally biased region" description="Polar residues" evidence="1">
    <location>
        <begin position="15"/>
        <end position="24"/>
    </location>
</feature>
<organism evidence="2 3">
    <name type="scientific">Mortierella polycephala</name>
    <dbReference type="NCBI Taxonomy" id="41804"/>
    <lineage>
        <taxon>Eukaryota</taxon>
        <taxon>Fungi</taxon>
        <taxon>Fungi incertae sedis</taxon>
        <taxon>Mucoromycota</taxon>
        <taxon>Mortierellomycotina</taxon>
        <taxon>Mortierellomycetes</taxon>
        <taxon>Mortierellales</taxon>
        <taxon>Mortierellaceae</taxon>
        <taxon>Mortierella</taxon>
    </lineage>
</organism>
<accession>A0A9P6PPY2</accession>
<reference evidence="2" key="1">
    <citation type="journal article" date="2020" name="Fungal Divers.">
        <title>Resolving the Mortierellaceae phylogeny through synthesis of multi-gene phylogenetics and phylogenomics.</title>
        <authorList>
            <person name="Vandepol N."/>
            <person name="Liber J."/>
            <person name="Desiro A."/>
            <person name="Na H."/>
            <person name="Kennedy M."/>
            <person name="Barry K."/>
            <person name="Grigoriev I.V."/>
            <person name="Miller A.N."/>
            <person name="O'Donnell K."/>
            <person name="Stajich J.E."/>
            <person name="Bonito G."/>
        </authorList>
    </citation>
    <scope>NUCLEOTIDE SEQUENCE</scope>
    <source>
        <strain evidence="2">KOD948</strain>
    </source>
</reference>
<protein>
    <submittedName>
        <fullName evidence="2">Uncharacterized protein</fullName>
    </submittedName>
</protein>
<gene>
    <name evidence="2" type="ORF">BG011_008731</name>
</gene>
<evidence type="ECO:0000313" key="3">
    <source>
        <dbReference type="Proteomes" id="UP000726737"/>
    </source>
</evidence>
<feature type="region of interest" description="Disordered" evidence="1">
    <location>
        <begin position="1"/>
        <end position="92"/>
    </location>
</feature>
<dbReference type="EMBL" id="JAAAJA010000737">
    <property type="protein sequence ID" value="KAG0250001.1"/>
    <property type="molecule type" value="Genomic_DNA"/>
</dbReference>
<proteinExistence type="predicted"/>
<sequence length="92" mass="10500">MPKTESMLFDLASNGRANSYPTLNPQQHQQQLQMAQLQAPHLNNKSYNKSYNNAEPETDSQAQDSFKDDPFETMVPNPRYSSRNGRAPRSKL</sequence>